<dbReference type="Pfam" id="PF07244">
    <property type="entry name" value="POTRA"/>
    <property type="match status" value="1"/>
</dbReference>
<comment type="caution">
    <text evidence="8">The sequence shown here is derived from an EMBL/GenBank/DDBJ whole genome shotgun (WGS) entry which is preliminary data.</text>
</comment>
<name>A0A0C2C079_9BURK</name>
<dbReference type="OrthoDB" id="9769707at2"/>
<feature type="domain" description="POTRA" evidence="7">
    <location>
        <begin position="184"/>
        <end position="258"/>
    </location>
</feature>
<protein>
    <submittedName>
        <fullName evidence="8">Membrane protein</fullName>
    </submittedName>
</protein>
<accession>A0A0C2C079</accession>
<dbReference type="AlphaFoldDB" id="A0A0C2C079"/>
<gene>
    <name evidence="8" type="ORF">TSA66_12970</name>
</gene>
<dbReference type="PANTHER" id="PTHR12815">
    <property type="entry name" value="SORTING AND ASSEMBLY MACHINERY SAMM50 PROTEIN FAMILY MEMBER"/>
    <property type="match status" value="1"/>
</dbReference>
<evidence type="ECO:0000256" key="3">
    <source>
        <dbReference type="ARBA" id="ARBA00022692"/>
    </source>
</evidence>
<organism evidence="8 9">
    <name type="scientific">Noviherbaspirillum autotrophicum</name>
    <dbReference type="NCBI Taxonomy" id="709839"/>
    <lineage>
        <taxon>Bacteria</taxon>
        <taxon>Pseudomonadati</taxon>
        <taxon>Pseudomonadota</taxon>
        <taxon>Betaproteobacteria</taxon>
        <taxon>Burkholderiales</taxon>
        <taxon>Oxalobacteraceae</taxon>
        <taxon>Noviherbaspirillum</taxon>
    </lineage>
</organism>
<dbReference type="PANTHER" id="PTHR12815:SF47">
    <property type="entry name" value="TRANSLOCATION AND ASSEMBLY MODULE SUBUNIT TAMA"/>
    <property type="match status" value="1"/>
</dbReference>
<dbReference type="InterPro" id="IPR039910">
    <property type="entry name" value="D15-like"/>
</dbReference>
<evidence type="ECO:0000256" key="6">
    <source>
        <dbReference type="ARBA" id="ARBA00023237"/>
    </source>
</evidence>
<evidence type="ECO:0000259" key="7">
    <source>
        <dbReference type="PROSITE" id="PS51779"/>
    </source>
</evidence>
<keyword evidence="3" id="KW-0812">Transmembrane</keyword>
<comment type="subcellular location">
    <subcellularLocation>
        <location evidence="1">Membrane</location>
    </subcellularLocation>
</comment>
<dbReference type="PROSITE" id="PS51779">
    <property type="entry name" value="POTRA"/>
    <property type="match status" value="1"/>
</dbReference>
<evidence type="ECO:0000256" key="1">
    <source>
        <dbReference type="ARBA" id="ARBA00004370"/>
    </source>
</evidence>
<dbReference type="Pfam" id="PF01103">
    <property type="entry name" value="Omp85"/>
    <property type="match status" value="1"/>
</dbReference>
<sequence length="576" mass="64092">MLFITAGPWAQAAYRVELDAPEPLHELLSAHLDLIRYQDRDDLNEDQFNFMLDTAAAQVTRLASTEGYFLAQTELNVDSEAGATVVRLKVVPGTRTAVAHLDVLLSGAGNEDTVSQAEQIRRQWELQPGAPFRQDDWAAAKQAGLQSLQQRRYPAARIARSQARIYPDLTQADLEVDYDRGPLFTFGALRISGASRYPESIINNVNPLWTDEEYSADRLLELQHQIQRTPYFSNVVVDIDKSPAHAQRAPVDVHVTEYPAQRMRAGAGYATDTGAHLEGRYSYYNLFDRAWVFDTQTRLEQRRQSGALELAMPPGEGAWVNSGHGSVERTTLEGIDLRSKRTGLRRTRNSDRSDLSYTLEYYSDRLQQLGTSTLPPDTVVEPGTHSALMAGVALTRRQVDNPLFPRRGHIAAFEAGAALHNVLTDQSFFRFYGRVRQYHPVGRRDLVVLRGELGAVVSRGGNAEIPASLLFRAGGAESVRGYGYQSIGNERNGIVYPTRYLVTGGIEYQRWMSEKWGAALFYDAGAATDRWSGKNFFHAVGIGARWRSPVGPVNGDLAYGFQGGNIRPHLSLGIVF</sequence>
<dbReference type="STRING" id="709839.TSA66_12970"/>
<dbReference type="Gene3D" id="2.40.160.50">
    <property type="entry name" value="membrane protein fhac: a member of the omp85/tpsb transporter family"/>
    <property type="match status" value="1"/>
</dbReference>
<evidence type="ECO:0000313" key="8">
    <source>
        <dbReference type="EMBL" id="KIF83711.1"/>
    </source>
</evidence>
<dbReference type="GO" id="GO:0019867">
    <property type="term" value="C:outer membrane"/>
    <property type="evidence" value="ECO:0007669"/>
    <property type="project" value="InterPro"/>
</dbReference>
<dbReference type="EMBL" id="JWJG01000028">
    <property type="protein sequence ID" value="KIF83711.1"/>
    <property type="molecule type" value="Genomic_DNA"/>
</dbReference>
<proteinExistence type="predicted"/>
<keyword evidence="9" id="KW-1185">Reference proteome</keyword>
<keyword evidence="5" id="KW-0472">Membrane</keyword>
<evidence type="ECO:0000256" key="5">
    <source>
        <dbReference type="ARBA" id="ARBA00023136"/>
    </source>
</evidence>
<dbReference type="Proteomes" id="UP000031572">
    <property type="component" value="Unassembled WGS sequence"/>
</dbReference>
<keyword evidence="6" id="KW-0998">Cell outer membrane</keyword>
<dbReference type="InterPro" id="IPR010827">
    <property type="entry name" value="BamA/TamA_POTRA"/>
</dbReference>
<keyword evidence="4" id="KW-0732">Signal</keyword>
<evidence type="ECO:0000313" key="9">
    <source>
        <dbReference type="Proteomes" id="UP000031572"/>
    </source>
</evidence>
<dbReference type="InterPro" id="IPR034746">
    <property type="entry name" value="POTRA"/>
</dbReference>
<dbReference type="Gene3D" id="3.10.20.310">
    <property type="entry name" value="membrane protein fhac"/>
    <property type="match status" value="2"/>
</dbReference>
<evidence type="ECO:0000256" key="4">
    <source>
        <dbReference type="ARBA" id="ARBA00022729"/>
    </source>
</evidence>
<keyword evidence="2" id="KW-1134">Transmembrane beta strand</keyword>
<evidence type="ECO:0000256" key="2">
    <source>
        <dbReference type="ARBA" id="ARBA00022452"/>
    </source>
</evidence>
<reference evidence="8 9" key="1">
    <citation type="submission" date="2014-12" db="EMBL/GenBank/DDBJ databases">
        <title>Denitrispirillum autotrophicum gen. nov., sp. nov., Denitrifying, Facultatively Autotrophic Bacteria Isolated from Rice Paddy Soil.</title>
        <authorList>
            <person name="Ishii S."/>
            <person name="Ashida N."/>
            <person name="Ohno H."/>
            <person name="Otsuka S."/>
            <person name="Yokota A."/>
            <person name="Senoo K."/>
        </authorList>
    </citation>
    <scope>NUCLEOTIDE SEQUENCE [LARGE SCALE GENOMIC DNA]</scope>
    <source>
        <strain evidence="8 9">TSA66</strain>
    </source>
</reference>
<dbReference type="InterPro" id="IPR000184">
    <property type="entry name" value="Bac_surfAg_D15"/>
</dbReference>